<gene>
    <name evidence="19" type="primary">STAT4</name>
</gene>
<keyword evidence="4 15" id="KW-0963">Cytoplasm</keyword>
<dbReference type="SMART" id="SM00964">
    <property type="entry name" value="STAT_int"/>
    <property type="match status" value="1"/>
</dbReference>
<dbReference type="FunFam" id="1.10.532.10:FF:000001">
    <property type="entry name" value="Signal transducer and activator of transcription"/>
    <property type="match status" value="1"/>
</dbReference>
<comment type="subcellular location">
    <subcellularLocation>
        <location evidence="2 15">Cytoplasm</location>
    </subcellularLocation>
    <subcellularLocation>
        <location evidence="1 15">Nucleus</location>
    </subcellularLocation>
</comment>
<dbReference type="GO" id="GO:0003700">
    <property type="term" value="F:DNA-binding transcription factor activity"/>
    <property type="evidence" value="ECO:0007669"/>
    <property type="project" value="InterPro"/>
</dbReference>
<keyword evidence="6" id="KW-0007">Acetylation</keyword>
<dbReference type="Pfam" id="PF02864">
    <property type="entry name" value="STAT_bind"/>
    <property type="match status" value="1"/>
</dbReference>
<dbReference type="SUPFAM" id="SSF48092">
    <property type="entry name" value="Transcription factor STAT-4 N-domain"/>
    <property type="match status" value="1"/>
</dbReference>
<dbReference type="InterPro" id="IPR013800">
    <property type="entry name" value="STAT_TF_alpha"/>
</dbReference>
<dbReference type="GO" id="GO:0005634">
    <property type="term" value="C:nucleus"/>
    <property type="evidence" value="ECO:0007669"/>
    <property type="project" value="UniProtKB-SubCell"/>
</dbReference>
<keyword evidence="8 15" id="KW-0805">Transcription regulation</keyword>
<dbReference type="InterPro" id="IPR046991">
    <property type="entry name" value="STAT4_CC"/>
</dbReference>
<evidence type="ECO:0000256" key="7">
    <source>
        <dbReference type="ARBA" id="ARBA00022999"/>
    </source>
</evidence>
<dbReference type="Gene3D" id="2.60.40.630">
    <property type="entry name" value="STAT transcription factor, DNA-binding domain"/>
    <property type="match status" value="1"/>
</dbReference>
<evidence type="ECO:0000256" key="3">
    <source>
        <dbReference type="ARBA" id="ARBA00005586"/>
    </source>
</evidence>
<evidence type="ECO:0000256" key="14">
    <source>
        <dbReference type="PROSITE-ProRule" id="PRU00191"/>
    </source>
</evidence>
<dbReference type="RefSeq" id="XP_025858430.1">
    <property type="nucleotide sequence ID" value="XM_026002645.2"/>
</dbReference>
<dbReference type="InterPro" id="IPR048988">
    <property type="entry name" value="STAT_linker"/>
</dbReference>
<dbReference type="InterPro" id="IPR012345">
    <property type="entry name" value="STAT_TF_DNA-bd_N"/>
</dbReference>
<evidence type="ECO:0000313" key="19">
    <source>
        <dbReference type="RefSeq" id="XP_025858430.1"/>
    </source>
</evidence>
<dbReference type="Pfam" id="PF00017">
    <property type="entry name" value="SH2"/>
    <property type="match status" value="1"/>
</dbReference>
<dbReference type="AlphaFoldDB" id="A0A3Q7TT45"/>
<dbReference type="InterPro" id="IPR008967">
    <property type="entry name" value="p53-like_TF_DNA-bd_sf"/>
</dbReference>
<dbReference type="FunFam" id="1.20.1050.20:FF:000001">
    <property type="entry name" value="Signal transducer and activator of transcription"/>
    <property type="match status" value="1"/>
</dbReference>
<proteinExistence type="inferred from homology"/>
<reference key="1">
    <citation type="submission" date="2019-01" db="UniProtKB">
        <authorList>
            <consortium name="RefSeq"/>
        </authorList>
    </citation>
    <scope>IDENTIFICATION</scope>
</reference>
<evidence type="ECO:0000256" key="13">
    <source>
        <dbReference type="ARBA" id="ARBA00064572"/>
    </source>
</evidence>
<evidence type="ECO:0000256" key="12">
    <source>
        <dbReference type="ARBA" id="ARBA00023242"/>
    </source>
</evidence>
<dbReference type="FunFam" id="2.60.40.630:FF:000007">
    <property type="entry name" value="Signal transducer and activator of transcription 3"/>
    <property type="match status" value="1"/>
</dbReference>
<dbReference type="PANTHER" id="PTHR11801">
    <property type="entry name" value="SIGNAL TRANSDUCER AND ACTIVATOR OF TRANSCRIPTION"/>
    <property type="match status" value="1"/>
</dbReference>
<keyword evidence="16" id="KW-0175">Coiled coil</keyword>
<dbReference type="Pfam" id="PF21354">
    <property type="entry name" value="STAT_linker"/>
    <property type="match status" value="1"/>
</dbReference>
<dbReference type="Gene3D" id="3.30.505.10">
    <property type="entry name" value="SH2 domain"/>
    <property type="match status" value="1"/>
</dbReference>
<dbReference type="InterPro" id="IPR036860">
    <property type="entry name" value="SH2_dom_sf"/>
</dbReference>
<dbReference type="CDD" id="cd16854">
    <property type="entry name" value="STAT4_CCD"/>
    <property type="match status" value="1"/>
</dbReference>
<keyword evidence="5 15" id="KW-0597">Phosphoprotein</keyword>
<dbReference type="InterPro" id="IPR000980">
    <property type="entry name" value="SH2"/>
</dbReference>
<dbReference type="CDD" id="cd16848">
    <property type="entry name" value="STAT4_DBD"/>
    <property type="match status" value="1"/>
</dbReference>
<keyword evidence="11 15" id="KW-0804">Transcription</keyword>
<dbReference type="SUPFAM" id="SSF47655">
    <property type="entry name" value="STAT"/>
    <property type="match status" value="1"/>
</dbReference>
<feature type="domain" description="SH2" evidence="17">
    <location>
        <begin position="569"/>
        <end position="666"/>
    </location>
</feature>
<dbReference type="PROSITE" id="PS50001">
    <property type="entry name" value="SH2"/>
    <property type="match status" value="1"/>
</dbReference>
<sequence>MSQWNQVQQLEIKFLEQVDQFYDDNFPMEIRHLLAQWIENQDWEAASNNETMATILLQNLLIQLDEQLGRVSKEKNLLLIHNLKRIRKVLQGKFHGNPMHVAVVISNCLREERRILAAANMPVQGPLEKSLQSSSVSERQRNVEHKVAAIKNSVQMTEQDTKYLEDLQDEFDYRYKTIQTMDQGDKNNALMNQEVLTLQEMLNSLDFKRKEALSKMTQIVNETDLLMNSMLMEELQDWKRRQQIACIGGPLHNGLDQLQNCFTLLAESLFQLRRQLEKLEEQSTKMTYEGDPIPMQRAHLLERVTFLIYNLFKNSFVVERQPCMPTHPQRPMVLKTLIQFTVKLRLLIKLPELNYQVKVKASIDKNVSTLSNRRFVLCGTHVKAMSIEESSNGSLSVEFRHLQPKEMKSSAGSKGNEGCHMVTEELHSITFETQICLYGLTIDLETSSLPVVMISNVSQLPNAWASIIWYNVSTNDSQNLVFFNNPPSATLSQLLEVMSWQFSSYVGRGLNSDQLNMLAEKLTVQSSYNDGHLTWAKFCKEHLPGKSFTFWTWLEAILDLIKKHILPLWIDGYVMGFVSKEKERLLLKDKMPGTFLLRFSESHLGGITFTWVDHSENGEVRFHSVEPYNKGRLSALPFADILRDYKSHGQQKEGTKVMFHLFLSPFQQSEAIQLSHILHQISCPCLQVSMQC</sequence>
<name>A0A3Q7TT45_VULVU</name>
<evidence type="ECO:0000256" key="2">
    <source>
        <dbReference type="ARBA" id="ARBA00004496"/>
    </source>
</evidence>
<dbReference type="SUPFAM" id="SSF49417">
    <property type="entry name" value="p53-like transcription factors"/>
    <property type="match status" value="1"/>
</dbReference>
<evidence type="ECO:0000256" key="6">
    <source>
        <dbReference type="ARBA" id="ARBA00022990"/>
    </source>
</evidence>
<evidence type="ECO:0000259" key="17">
    <source>
        <dbReference type="PROSITE" id="PS50001"/>
    </source>
</evidence>
<evidence type="ECO:0000256" key="11">
    <source>
        <dbReference type="ARBA" id="ARBA00023163"/>
    </source>
</evidence>
<dbReference type="Pfam" id="PF01017">
    <property type="entry name" value="STAT_alpha"/>
    <property type="match status" value="1"/>
</dbReference>
<evidence type="ECO:0000256" key="5">
    <source>
        <dbReference type="ARBA" id="ARBA00022553"/>
    </source>
</evidence>
<evidence type="ECO:0000256" key="15">
    <source>
        <dbReference type="RuleBase" id="RU046415"/>
    </source>
</evidence>
<dbReference type="InterPro" id="IPR013801">
    <property type="entry name" value="STAT_TF_DNA-bd"/>
</dbReference>
<keyword evidence="7 14" id="KW-0727">SH2 domain</keyword>
<comment type="subunit">
    <text evidence="13">(Microbial infection) Interacts with African swine fever virus (ASFV) MGF360-9L; this interaction mediates degradation of STAT1 through apoptosis.</text>
</comment>
<dbReference type="FunFam" id="2.60.40.630:FF:000008">
    <property type="entry name" value="signal transducer and activator of transcription 4"/>
    <property type="match status" value="1"/>
</dbReference>
<dbReference type="InterPro" id="IPR013799">
    <property type="entry name" value="STAT_TF_prot_interaction"/>
</dbReference>
<organism evidence="18 19">
    <name type="scientific">Vulpes vulpes</name>
    <name type="common">Red fox</name>
    <dbReference type="NCBI Taxonomy" id="9627"/>
    <lineage>
        <taxon>Eukaryota</taxon>
        <taxon>Metazoa</taxon>
        <taxon>Chordata</taxon>
        <taxon>Craniata</taxon>
        <taxon>Vertebrata</taxon>
        <taxon>Euteleostomi</taxon>
        <taxon>Mammalia</taxon>
        <taxon>Eutheria</taxon>
        <taxon>Laurasiatheria</taxon>
        <taxon>Carnivora</taxon>
        <taxon>Caniformia</taxon>
        <taxon>Canidae</taxon>
        <taxon>Vulpes</taxon>
    </lineage>
</organism>
<keyword evidence="10 15" id="KW-0010">Activator</keyword>
<evidence type="ECO:0000256" key="16">
    <source>
        <dbReference type="SAM" id="Coils"/>
    </source>
</evidence>
<accession>A0A3Q7TT45</accession>
<dbReference type="GeneID" id="112922921"/>
<comment type="similarity">
    <text evidence="3 15">Belongs to the transcription factor STAT family.</text>
</comment>
<dbReference type="GO" id="GO:0007165">
    <property type="term" value="P:signal transduction"/>
    <property type="evidence" value="ECO:0007669"/>
    <property type="project" value="InterPro"/>
</dbReference>
<keyword evidence="12 15" id="KW-0539">Nucleus</keyword>
<dbReference type="InterPro" id="IPR001217">
    <property type="entry name" value="STAT"/>
</dbReference>
<dbReference type="InterPro" id="IPR036535">
    <property type="entry name" value="STAT_N_sf"/>
</dbReference>
<dbReference type="InterPro" id="IPR015988">
    <property type="entry name" value="STAT_TF_CC"/>
</dbReference>
<feature type="coiled-coil region" evidence="16">
    <location>
        <begin position="262"/>
        <end position="289"/>
    </location>
</feature>
<evidence type="ECO:0000256" key="10">
    <source>
        <dbReference type="ARBA" id="ARBA00023159"/>
    </source>
</evidence>
<keyword evidence="9 15" id="KW-0238">DNA-binding</keyword>
<dbReference type="CTD" id="6775"/>
<protein>
    <recommendedName>
        <fullName evidence="15">Signal transducer and activator of transcription</fullName>
    </recommendedName>
</protein>
<dbReference type="Gene3D" id="1.20.1050.20">
    <property type="entry name" value="STAT transcription factor, all-alpha domain"/>
    <property type="match status" value="1"/>
</dbReference>
<dbReference type="Gene3D" id="1.10.532.10">
    <property type="entry name" value="STAT transcription factor, N-terminal domain"/>
    <property type="match status" value="1"/>
</dbReference>
<evidence type="ECO:0000256" key="1">
    <source>
        <dbReference type="ARBA" id="ARBA00004123"/>
    </source>
</evidence>
<dbReference type="Pfam" id="PF02865">
    <property type="entry name" value="STAT_int"/>
    <property type="match status" value="1"/>
</dbReference>
<evidence type="ECO:0000313" key="18">
    <source>
        <dbReference type="Proteomes" id="UP001652641"/>
    </source>
</evidence>
<dbReference type="FunFam" id="1.10.238.10:FF:000012">
    <property type="entry name" value="Signal transducer and activator of transcription"/>
    <property type="match status" value="1"/>
</dbReference>
<reference evidence="19" key="2">
    <citation type="submission" date="2025-08" db="UniProtKB">
        <authorList>
            <consortium name="RefSeq"/>
        </authorList>
    </citation>
    <scope>IDENTIFICATION</scope>
    <source>
        <tissue evidence="19">Cell line</tissue>
    </source>
</reference>
<dbReference type="InterPro" id="IPR029839">
    <property type="entry name" value="STAT4_DBD"/>
</dbReference>
<dbReference type="Proteomes" id="UP001652641">
    <property type="component" value="Chromosome 16"/>
</dbReference>
<evidence type="ECO:0000256" key="8">
    <source>
        <dbReference type="ARBA" id="ARBA00023015"/>
    </source>
</evidence>
<evidence type="ECO:0000256" key="4">
    <source>
        <dbReference type="ARBA" id="ARBA00022490"/>
    </source>
</evidence>
<dbReference type="GO" id="GO:0003677">
    <property type="term" value="F:DNA binding"/>
    <property type="evidence" value="ECO:0007669"/>
    <property type="project" value="UniProtKB-KW"/>
</dbReference>
<dbReference type="SUPFAM" id="SSF55550">
    <property type="entry name" value="SH2 domain"/>
    <property type="match status" value="1"/>
</dbReference>
<dbReference type="Gene3D" id="1.10.238.10">
    <property type="entry name" value="EF-hand"/>
    <property type="match status" value="1"/>
</dbReference>
<keyword evidence="18" id="KW-1185">Reference proteome</keyword>
<dbReference type="GO" id="GO:0005829">
    <property type="term" value="C:cytosol"/>
    <property type="evidence" value="ECO:0007669"/>
    <property type="project" value="UniProtKB-ARBA"/>
</dbReference>
<evidence type="ECO:0000256" key="9">
    <source>
        <dbReference type="ARBA" id="ARBA00023125"/>
    </source>
</evidence>